<keyword evidence="1" id="KW-1133">Transmembrane helix</keyword>
<reference evidence="2 3" key="1">
    <citation type="submission" date="2017-02" db="EMBL/GenBank/DDBJ databases">
        <title>Whole genome shotgun sequence of Pantoea agglomerans strain AS1 isolated from a cycad, Zamia floridana in Central Florida, USA.</title>
        <authorList>
            <person name="Lata P."/>
            <person name="Govindarajan S."/>
            <person name="Qi F."/>
            <person name="Li J.-L."/>
            <person name="Maurya S.K."/>
            <person name="Sahoo M.K."/>
        </authorList>
    </citation>
    <scope>NUCLEOTIDE SEQUENCE [LARGE SCALE GENOMIC DNA]</scope>
    <source>
        <strain evidence="2 3">AS1</strain>
    </source>
</reference>
<evidence type="ECO:0000313" key="2">
    <source>
        <dbReference type="EMBL" id="OQP31386.1"/>
    </source>
</evidence>
<dbReference type="EMBL" id="MWUE01000027">
    <property type="protein sequence ID" value="OQP31386.1"/>
    <property type="molecule type" value="Genomic_DNA"/>
</dbReference>
<evidence type="ECO:0000256" key="1">
    <source>
        <dbReference type="SAM" id="Phobius"/>
    </source>
</evidence>
<feature type="transmembrane region" description="Helical" evidence="1">
    <location>
        <begin position="40"/>
        <end position="58"/>
    </location>
</feature>
<dbReference type="Proteomes" id="UP000192769">
    <property type="component" value="Unassembled WGS sequence"/>
</dbReference>
<proteinExistence type="predicted"/>
<protein>
    <submittedName>
        <fullName evidence="2">Uncharacterized protein</fullName>
    </submittedName>
</protein>
<keyword evidence="3" id="KW-1185">Reference proteome</keyword>
<dbReference type="OrthoDB" id="6773069at2"/>
<accession>A0A1V9DC65</accession>
<dbReference type="AlphaFoldDB" id="A0A1V9DC65"/>
<keyword evidence="1" id="KW-0812">Transmembrane</keyword>
<feature type="transmembrane region" description="Helical" evidence="1">
    <location>
        <begin position="156"/>
        <end position="174"/>
    </location>
</feature>
<comment type="caution">
    <text evidence="2">The sequence shown here is derived from an EMBL/GenBank/DDBJ whole genome shotgun (WGS) entry which is preliminary data.</text>
</comment>
<name>A0A1V9DC65_9GAMM</name>
<dbReference type="RefSeq" id="WP_081141076.1">
    <property type="nucleotide sequence ID" value="NZ_MWUE01000027.1"/>
</dbReference>
<gene>
    <name evidence="2" type="ORF">B2J69_18380</name>
</gene>
<feature type="transmembrane region" description="Helical" evidence="1">
    <location>
        <begin position="102"/>
        <end position="121"/>
    </location>
</feature>
<feature type="transmembrane region" description="Helical" evidence="1">
    <location>
        <begin position="133"/>
        <end position="150"/>
    </location>
</feature>
<keyword evidence="1" id="KW-0472">Membrane</keyword>
<organism evidence="2 3">
    <name type="scientific">Pantoea latae</name>
    <dbReference type="NCBI Taxonomy" id="1964541"/>
    <lineage>
        <taxon>Bacteria</taxon>
        <taxon>Pseudomonadati</taxon>
        <taxon>Pseudomonadota</taxon>
        <taxon>Gammaproteobacteria</taxon>
        <taxon>Enterobacterales</taxon>
        <taxon>Erwiniaceae</taxon>
        <taxon>Pantoea</taxon>
    </lineage>
</organism>
<feature type="transmembrane region" description="Helical" evidence="1">
    <location>
        <begin position="79"/>
        <end position="96"/>
    </location>
</feature>
<evidence type="ECO:0000313" key="3">
    <source>
        <dbReference type="Proteomes" id="UP000192769"/>
    </source>
</evidence>
<sequence length="441" mass="48596">MLRLLFLLMGGPALRASWPALLLAGLICLGASLGIVLESLYHGTLSVPLLLLGLFLTAEGLLQAWRARAGFDRGWPARINALALLLLGAALLAAPHEKGDCVAWLFALAFFFDGGFRLISCGLMRCRRWHSKLAIGGGEWLFSLAIVANWPLSHRVLIPLGFALVLLGWACSLLQMSRQIRALPAETSVAALPLFTRKGVRKAHGFNYRHVACAQAPASVPLTIYIWTPLGSGSVAGRRPWFDRWVAAIDHRGKVSTGHTSLAMGDALYVSFYPVEDMSCSLGGFLQMLHAREENDVAGFHQRSLEQEIKAWCLPDKRLTLTHYNQQALANYWASHGQDCRYNLTSRNCSTSVMQALDVATEGLLGLRGLRGYAALLDPDFWLLSLIRSRAEGMTWTPGLVMDYVEVLRRVLAAQPEGNSRRYLYAEKEPAGNRAYHTGRG</sequence>